<keyword evidence="2" id="KW-1185">Reference proteome</keyword>
<protein>
    <submittedName>
        <fullName evidence="1">Uncharacterized protein</fullName>
    </submittedName>
</protein>
<comment type="caution">
    <text evidence="1">The sequence shown here is derived from an EMBL/GenBank/DDBJ whole genome shotgun (WGS) entry which is preliminary data.</text>
</comment>
<dbReference type="Proteomes" id="UP000774283">
    <property type="component" value="Unassembled WGS sequence"/>
</dbReference>
<reference evidence="1 2" key="1">
    <citation type="submission" date="2020-04" db="EMBL/GenBank/DDBJ databases">
        <title>MicrobeNet Type strains.</title>
        <authorList>
            <person name="Nicholson A.C."/>
        </authorList>
    </citation>
    <scope>NUCLEOTIDE SEQUENCE [LARGE SCALE GENOMIC DNA]</scope>
    <source>
        <strain evidence="1 2">ATCC BAA-789</strain>
    </source>
</reference>
<dbReference type="AlphaFoldDB" id="A0A9X5FGI8"/>
<gene>
    <name evidence="1" type="ORF">HF995_10650</name>
</gene>
<evidence type="ECO:0000313" key="2">
    <source>
        <dbReference type="Proteomes" id="UP000774283"/>
    </source>
</evidence>
<evidence type="ECO:0000313" key="1">
    <source>
        <dbReference type="EMBL" id="NKX93721.1"/>
    </source>
</evidence>
<organism evidence="1 2">
    <name type="scientific">Sanguibacter hominis ATCC BAA-789</name>
    <dbReference type="NCBI Taxonomy" id="1312740"/>
    <lineage>
        <taxon>Bacteria</taxon>
        <taxon>Bacillati</taxon>
        <taxon>Actinomycetota</taxon>
        <taxon>Actinomycetes</taxon>
        <taxon>Micrococcales</taxon>
        <taxon>Sanguibacteraceae</taxon>
        <taxon>Sanguibacter</taxon>
    </lineage>
</organism>
<sequence length="101" mass="10986">MEPVLVDERDTTWESDTTDLRVFIHRPGWFVSVYDVDDATLAEVEAWAQGVEGAVGYQIAQRVVLPDAGPGLVWLVDRAPAPPAREGPDPTPAIAVGFVED</sequence>
<proteinExistence type="predicted"/>
<dbReference type="EMBL" id="JAAXOW010000003">
    <property type="protein sequence ID" value="NKX93721.1"/>
    <property type="molecule type" value="Genomic_DNA"/>
</dbReference>
<name>A0A9X5FGI8_9MICO</name>
<accession>A0A9X5FGI8</accession>
<dbReference type="RefSeq" id="WP_168447778.1">
    <property type="nucleotide sequence ID" value="NZ_JAAXOW010000003.1"/>
</dbReference>